<evidence type="ECO:0000256" key="14">
    <source>
        <dbReference type="SAM" id="MobiDB-lite"/>
    </source>
</evidence>
<keyword evidence="10" id="KW-0067">ATP-binding</keyword>
<evidence type="ECO:0000313" key="16">
    <source>
        <dbReference type="EMBL" id="PRW45594.1"/>
    </source>
</evidence>
<dbReference type="InterPro" id="IPR047187">
    <property type="entry name" value="SF1_C_Upf1"/>
</dbReference>
<evidence type="ECO:0000259" key="15">
    <source>
        <dbReference type="PROSITE" id="PS51997"/>
    </source>
</evidence>
<dbReference type="OrthoDB" id="6513042at2759"/>
<evidence type="ECO:0000256" key="3">
    <source>
        <dbReference type="ARBA" id="ARBA00022490"/>
    </source>
</evidence>
<dbReference type="Pfam" id="PF13087">
    <property type="entry name" value="AAA_12"/>
    <property type="match status" value="1"/>
</dbReference>
<evidence type="ECO:0000256" key="6">
    <source>
        <dbReference type="ARBA" id="ARBA00022771"/>
    </source>
</evidence>
<dbReference type="InterPro" id="IPR041679">
    <property type="entry name" value="DNA2/NAM7-like_C"/>
</dbReference>
<keyword evidence="7" id="KW-0378">Hydrolase</keyword>
<dbReference type="EMBL" id="LHPG02000011">
    <property type="protein sequence ID" value="PRW45594.1"/>
    <property type="molecule type" value="Genomic_DNA"/>
</dbReference>
<feature type="region of interest" description="Disordered" evidence="14">
    <location>
        <begin position="1059"/>
        <end position="1084"/>
    </location>
</feature>
<dbReference type="CDD" id="cd21400">
    <property type="entry name" value="ZBD_UPF1-like"/>
    <property type="match status" value="1"/>
</dbReference>
<dbReference type="GO" id="GO:0008270">
    <property type="term" value="F:zinc ion binding"/>
    <property type="evidence" value="ECO:0007669"/>
    <property type="project" value="UniProtKB-UniRule"/>
</dbReference>
<evidence type="ECO:0000256" key="10">
    <source>
        <dbReference type="ARBA" id="ARBA00022840"/>
    </source>
</evidence>
<dbReference type="InterPro" id="IPR041677">
    <property type="entry name" value="DNA2/NAM7_AAA_11"/>
</dbReference>
<dbReference type="GO" id="GO:0005737">
    <property type="term" value="C:cytoplasm"/>
    <property type="evidence" value="ECO:0007669"/>
    <property type="project" value="UniProtKB-SubCell"/>
</dbReference>
<accession>A0A2P6TMN2</accession>
<evidence type="ECO:0000256" key="11">
    <source>
        <dbReference type="ARBA" id="ARBA00048432"/>
    </source>
</evidence>
<dbReference type="InterPro" id="IPR045055">
    <property type="entry name" value="DNA2/NAM7-like"/>
</dbReference>
<evidence type="ECO:0000256" key="9">
    <source>
        <dbReference type="ARBA" id="ARBA00022833"/>
    </source>
</evidence>
<dbReference type="Proteomes" id="UP000239899">
    <property type="component" value="Unassembled WGS sequence"/>
</dbReference>
<keyword evidence="4 12" id="KW-0479">Metal-binding</keyword>
<evidence type="ECO:0000256" key="1">
    <source>
        <dbReference type="ARBA" id="ARBA00004496"/>
    </source>
</evidence>
<dbReference type="GO" id="GO:0000184">
    <property type="term" value="P:nuclear-transcribed mRNA catabolic process, nonsense-mediated decay"/>
    <property type="evidence" value="ECO:0007669"/>
    <property type="project" value="InterPro"/>
</dbReference>
<dbReference type="InterPro" id="IPR027417">
    <property type="entry name" value="P-loop_NTPase"/>
</dbReference>
<dbReference type="SMART" id="SM00487">
    <property type="entry name" value="DEXDc"/>
    <property type="match status" value="1"/>
</dbReference>
<evidence type="ECO:0000256" key="5">
    <source>
        <dbReference type="ARBA" id="ARBA00022741"/>
    </source>
</evidence>
<dbReference type="InterPro" id="IPR014001">
    <property type="entry name" value="Helicase_ATP-bd"/>
</dbReference>
<keyword evidence="8" id="KW-0347">Helicase</keyword>
<sequence length="1084" mass="117751">MGSLWEASASQLDFNIAESQLANTQVDFSFLDFTQPGAEDDWATQGVPPSQVPTFQPTQGDAALGLDAALSQLAFQDATEGEAGGEEQPAELPEWACAYCGIHNPSCVVKCLTTGKWFCNGRVTGTASCIITHLVKAKLREVSLHRDSPLGETVLECYNSGSRNVFALGFVPLKDENTVVLLARDTPAAAPGIKDLSIDMSQWQPLIEDRAFVSWLVKAPGEQEVLRARHLAIHQVTKLEELWRSNPAASVEELNTPGQEEEPLPVALRYDDAYQHQNVFGPLIKLEADYDKAMKENQVRENVTVHWGVGLNKKVVARFYYPKDSADLRLMIGDELRLRHPCPRAGSPPWVGQGFVSRLDDASEEVAIELRGKEKGQANAPTDVATGFVVEYVWRGTSYERMQKAQRAFAVDETSVSGYLYHKLLGHAIEEQALKVTIPKRLSAPGLPELNHSQAEAVQRVLQQPLSLIQGPPGTGKTVTSATIVYQLAKMGQGQVLVAAPSNIAVDHLAERISQTGLRVVRLQARSREAVATTVEHLTLHYQVEHLDIPEALELRKLRLLKDELGELAAQDERKYKALKRTLEREILQAADVVCATCAGAGDPRLANFRFRRLLIDEATQAVEPESMIPLVMGTKQLILVGDHCQLGPVILNKAAARAGLSQSLFERLMLLGVKPVRLAVQYRMHPAISEFPSNTFYEGALQNGITVAERTRPQVLFPWPTDRPHMFYVQLGSEEISASGTSYLNRTEAAAVEKIVTHLLKSGVAPTQIGIITPYEGQRAHVVTTMARSGPLRQALYAEIEVASVDSFQGREKDYIILSCVRSNEHQGIGFLADPRRLNVALTRAKYGLIVLGNPKVLSKQPIWNSLIYHFKENGCLVEGPLTNLKQSMVQLQRPRRLFDAGSFGLGGALSTRFRPVEKAGERHEYDGPPPGFGPPQSANGYTPGYGPSSSAAGGREQPDGSAFERPLPPSANPYAIPVAAAAGGGAARGGKQAAAAAAAANGGYSGGLSVPASQAGFASQAAFATQLPSQQAFAFTQAFTGLTQDSFAAPSDLQLELEKSQRQGQSQAAEGLSQYDSYFAQQ</sequence>
<keyword evidence="5" id="KW-0547">Nucleotide-binding</keyword>
<evidence type="ECO:0000256" key="8">
    <source>
        <dbReference type="ARBA" id="ARBA00022806"/>
    </source>
</evidence>
<comment type="caution">
    <text evidence="16">The sequence shown here is derived from an EMBL/GenBank/DDBJ whole genome shotgun (WGS) entry which is preliminary data.</text>
</comment>
<evidence type="ECO:0000313" key="17">
    <source>
        <dbReference type="Proteomes" id="UP000239899"/>
    </source>
</evidence>
<organism evidence="16 17">
    <name type="scientific">Chlorella sorokiniana</name>
    <name type="common">Freshwater green alga</name>
    <dbReference type="NCBI Taxonomy" id="3076"/>
    <lineage>
        <taxon>Eukaryota</taxon>
        <taxon>Viridiplantae</taxon>
        <taxon>Chlorophyta</taxon>
        <taxon>core chlorophytes</taxon>
        <taxon>Trebouxiophyceae</taxon>
        <taxon>Chlorellales</taxon>
        <taxon>Chlorellaceae</taxon>
        <taxon>Chlorella clade</taxon>
        <taxon>Chlorella</taxon>
    </lineage>
</organism>
<dbReference type="SUPFAM" id="SSF52540">
    <property type="entry name" value="P-loop containing nucleoside triphosphate hydrolases"/>
    <property type="match status" value="1"/>
</dbReference>
<dbReference type="CDD" id="cd21407">
    <property type="entry name" value="1B_UPF1-like"/>
    <property type="match status" value="1"/>
</dbReference>
<keyword evidence="17" id="KW-1185">Reference proteome</keyword>
<evidence type="ECO:0000256" key="7">
    <source>
        <dbReference type="ARBA" id="ARBA00022801"/>
    </source>
</evidence>
<dbReference type="AlphaFoldDB" id="A0A2P6TMN2"/>
<dbReference type="Pfam" id="PF13086">
    <property type="entry name" value="AAA_11"/>
    <property type="match status" value="2"/>
</dbReference>
<gene>
    <name evidence="16" type="ORF">C2E21_5897</name>
</gene>
<dbReference type="STRING" id="3076.A0A2P6TMN2"/>
<dbReference type="CDD" id="cd18808">
    <property type="entry name" value="SF1_C_Upf1"/>
    <property type="match status" value="1"/>
</dbReference>
<feature type="coiled-coil region" evidence="13">
    <location>
        <begin position="562"/>
        <end position="589"/>
    </location>
</feature>
<dbReference type="InterPro" id="IPR040812">
    <property type="entry name" value="UPF1_1B_dom"/>
</dbReference>
<dbReference type="GO" id="GO:0003723">
    <property type="term" value="F:RNA binding"/>
    <property type="evidence" value="ECO:0007669"/>
    <property type="project" value="InterPro"/>
</dbReference>
<comment type="similarity">
    <text evidence="2">Belongs to the DNA2/NAM7 helicase family.</text>
</comment>
<keyword evidence="3" id="KW-0963">Cytoplasm</keyword>
<dbReference type="InterPro" id="IPR018999">
    <property type="entry name" value="UPF1_CH/ZBD"/>
</dbReference>
<feature type="region of interest" description="C3H" evidence="12">
    <location>
        <begin position="97"/>
        <end position="129"/>
    </location>
</feature>
<reference evidence="16 17" key="1">
    <citation type="journal article" date="2018" name="Plant J.">
        <title>Genome sequences of Chlorella sorokiniana UTEX 1602 and Micractinium conductrix SAG 241.80: implications to maltose excretion by a green alga.</title>
        <authorList>
            <person name="Arriola M.B."/>
            <person name="Velmurugan N."/>
            <person name="Zhang Y."/>
            <person name="Plunkett M.H."/>
            <person name="Hondzo H."/>
            <person name="Barney B.M."/>
        </authorList>
    </citation>
    <scope>NUCLEOTIDE SEQUENCE [LARGE SCALE GENOMIC DNA]</scope>
    <source>
        <strain evidence="17">UTEX 1602</strain>
    </source>
</reference>
<feature type="compositionally biased region" description="Polar residues" evidence="14">
    <location>
        <begin position="1064"/>
        <end position="1084"/>
    </location>
</feature>
<dbReference type="SMART" id="SM00382">
    <property type="entry name" value="AAA"/>
    <property type="match status" value="1"/>
</dbReference>
<feature type="region of interest" description="C4" evidence="12">
    <location>
        <begin position="157"/>
        <end position="187"/>
    </location>
</feature>
<dbReference type="Pfam" id="PF09416">
    <property type="entry name" value="UPF1_Zn_bind"/>
    <property type="match status" value="1"/>
</dbReference>
<dbReference type="GO" id="GO:0003678">
    <property type="term" value="F:DNA helicase activity"/>
    <property type="evidence" value="ECO:0007669"/>
    <property type="project" value="UniProtKB-EC"/>
</dbReference>
<comment type="catalytic activity">
    <reaction evidence="11">
        <text>ATP + H2O = ADP + phosphate + H(+)</text>
        <dbReference type="Rhea" id="RHEA:13065"/>
        <dbReference type="ChEBI" id="CHEBI:15377"/>
        <dbReference type="ChEBI" id="CHEBI:15378"/>
        <dbReference type="ChEBI" id="CHEBI:30616"/>
        <dbReference type="ChEBI" id="CHEBI:43474"/>
        <dbReference type="ChEBI" id="CHEBI:456216"/>
        <dbReference type="EC" id="3.6.4.12"/>
    </reaction>
    <physiologicalReaction direction="left-to-right" evidence="11">
        <dbReference type="Rhea" id="RHEA:13066"/>
    </physiologicalReaction>
</comment>
<protein>
    <submittedName>
        <fullName evidence="16">Regulator of nonsense transcripts 1-like protein</fullName>
    </submittedName>
</protein>
<dbReference type="FunFam" id="3.40.50.300:FF:000097">
    <property type="entry name" value="Regulator of nonsense transcripts 1"/>
    <property type="match status" value="1"/>
</dbReference>
<keyword evidence="13" id="KW-0175">Coiled coil</keyword>
<keyword evidence="6 12" id="KW-0863">Zinc-finger</keyword>
<feature type="compositionally biased region" description="Low complexity" evidence="14">
    <location>
        <begin position="946"/>
        <end position="956"/>
    </location>
</feature>
<dbReference type="Gene3D" id="6.10.140.1240">
    <property type="match status" value="1"/>
</dbReference>
<name>A0A2P6TMN2_CHLSO</name>
<feature type="region of interest" description="CC/SHH/C" evidence="12">
    <location>
        <begin position="111"/>
        <end position="139"/>
    </location>
</feature>
<evidence type="ECO:0000256" key="2">
    <source>
        <dbReference type="ARBA" id="ARBA00007913"/>
    </source>
</evidence>
<dbReference type="GO" id="GO:0016787">
    <property type="term" value="F:hydrolase activity"/>
    <property type="evidence" value="ECO:0007669"/>
    <property type="project" value="UniProtKB-KW"/>
</dbReference>
<dbReference type="PANTHER" id="PTHR10887">
    <property type="entry name" value="DNA2/NAM7 HELICASE FAMILY"/>
    <property type="match status" value="1"/>
</dbReference>
<dbReference type="Pfam" id="PF18141">
    <property type="entry name" value="UPF1_1B_dom"/>
    <property type="match status" value="1"/>
</dbReference>
<dbReference type="InterPro" id="IPR003593">
    <property type="entry name" value="AAA+_ATPase"/>
</dbReference>
<keyword evidence="9 12" id="KW-0862">Zinc</keyword>
<feature type="region of interest" description="Disordered" evidence="14">
    <location>
        <begin position="920"/>
        <end position="971"/>
    </location>
</feature>
<dbReference type="PROSITE" id="PS51997">
    <property type="entry name" value="UPF1_CH_RICH"/>
    <property type="match status" value="1"/>
</dbReference>
<evidence type="ECO:0000256" key="13">
    <source>
        <dbReference type="SAM" id="Coils"/>
    </source>
</evidence>
<evidence type="ECO:0000256" key="12">
    <source>
        <dbReference type="PROSITE-ProRule" id="PRU01341"/>
    </source>
</evidence>
<dbReference type="CDD" id="cd18039">
    <property type="entry name" value="DEXXQc_UPF1"/>
    <property type="match status" value="1"/>
</dbReference>
<feature type="domain" description="Upf1" evidence="15">
    <location>
        <begin position="89"/>
        <end position="246"/>
    </location>
</feature>
<dbReference type="PANTHER" id="PTHR10887:SF364">
    <property type="entry name" value="REGULATOR OF NONSENSE TRANSCRIPTS 1"/>
    <property type="match status" value="1"/>
</dbReference>
<dbReference type="GO" id="GO:0005524">
    <property type="term" value="F:ATP binding"/>
    <property type="evidence" value="ECO:0007669"/>
    <property type="project" value="UniProtKB-KW"/>
</dbReference>
<dbReference type="Gene3D" id="3.40.50.300">
    <property type="entry name" value="P-loop containing nucleotide triphosphate hydrolases"/>
    <property type="match status" value="2"/>
</dbReference>
<comment type="subcellular location">
    <subcellularLocation>
        <location evidence="1">Cytoplasm</location>
    </subcellularLocation>
</comment>
<evidence type="ECO:0000256" key="4">
    <source>
        <dbReference type="ARBA" id="ARBA00022723"/>
    </source>
</evidence>
<proteinExistence type="inferred from homology"/>
<dbReference type="Gene3D" id="2.40.30.230">
    <property type="match status" value="1"/>
</dbReference>
<dbReference type="GO" id="GO:0003724">
    <property type="term" value="F:RNA helicase activity"/>
    <property type="evidence" value="ECO:0007669"/>
    <property type="project" value="InterPro"/>
</dbReference>